<accession>A0ACA9TFW0</accession>
<organism evidence="1 2">
    <name type="scientific">Clonostachys rosea f. rosea IK726</name>
    <dbReference type="NCBI Taxonomy" id="1349383"/>
    <lineage>
        <taxon>Eukaryota</taxon>
        <taxon>Fungi</taxon>
        <taxon>Dikarya</taxon>
        <taxon>Ascomycota</taxon>
        <taxon>Pezizomycotina</taxon>
        <taxon>Sordariomycetes</taxon>
        <taxon>Hypocreomycetidae</taxon>
        <taxon>Hypocreales</taxon>
        <taxon>Bionectriaceae</taxon>
        <taxon>Clonostachys</taxon>
    </lineage>
</organism>
<reference evidence="1" key="1">
    <citation type="submission" date="2020-04" db="EMBL/GenBank/DDBJ databases">
        <authorList>
            <person name="Broberg M."/>
        </authorList>
    </citation>
    <scope>NUCLEOTIDE SEQUENCE</scope>
</reference>
<evidence type="ECO:0000313" key="2">
    <source>
        <dbReference type="Proteomes" id="UP000836387"/>
    </source>
</evidence>
<gene>
    <name evidence="1" type="ORF">CRV2_00010132</name>
</gene>
<comment type="caution">
    <text evidence="1">The sequence shown here is derived from an EMBL/GenBank/DDBJ whole genome shotgun (WGS) entry which is preliminary data.</text>
</comment>
<protein>
    <submittedName>
        <fullName evidence="1">Uncharacterized protein</fullName>
    </submittedName>
</protein>
<dbReference type="Proteomes" id="UP000836387">
    <property type="component" value="Unassembled WGS sequence"/>
</dbReference>
<reference evidence="1" key="2">
    <citation type="submission" date="2021-10" db="EMBL/GenBank/DDBJ databases">
        <authorList>
            <person name="Piombo E."/>
        </authorList>
    </citation>
    <scope>NUCLEOTIDE SEQUENCE</scope>
</reference>
<name>A0ACA9TFW0_BIOOC</name>
<evidence type="ECO:0000313" key="1">
    <source>
        <dbReference type="EMBL" id="CAG9939807.1"/>
    </source>
</evidence>
<proteinExistence type="predicted"/>
<sequence length="163" mass="19382">MSETPQFNELEELHKDLEALEEDLEDLKTKLTYLGSHQKPVLDIFEHEAEPAKFIRHRVLLNRAIEEELKLKQVIEDKAKLKNPHLIDEDLNKWHHDKDLIDPMAEDVTSMRTKESLEREMQTLKGQISDKEKEIEDKKEEIKVEKSMTPRQIEERGKKSYRL</sequence>
<dbReference type="EMBL" id="CADEHS020000004">
    <property type="protein sequence ID" value="CAG9939807.1"/>
    <property type="molecule type" value="Genomic_DNA"/>
</dbReference>
<keyword evidence="2" id="KW-1185">Reference proteome</keyword>